<dbReference type="HAMAP" id="MF_02128">
    <property type="entry name" value="TMP_kinase"/>
    <property type="match status" value="1"/>
</dbReference>
<keyword evidence="2" id="KW-0479">Metal-binding</keyword>
<evidence type="ECO:0000313" key="4">
    <source>
        <dbReference type="EMBL" id="MCK0537462.1"/>
    </source>
</evidence>
<sequence length="316" mass="32879">MDEFALIRQFFRQGRQGHQGASGGQGVVLGPGDDGAILTPTPGCELVMSLDTLISGRHFPEDMPAEDIGWRSLAVNLSDLAAMGATPRWCLLSLSLPVADAEWLAAFCEGFQALARQADIALVGGDTVRGPLTITVQVTGEVPAGRALRRSGARPGDRLCIAGVPGEAAAGLAAWQAGARTGALTSRFCRPAPQLALGQKLRGIASACIDISDGLAADLGHILEESGVGAELSLAQLPCSPALAEWAASQPEDALARVQLAGGDDYLLLFTLMPGLNLPRDAVQIGRIRSEPGLQVLGADGELLPALPLGWDHFRT</sequence>
<feature type="binding site" evidence="2">
    <location>
        <position position="150"/>
    </location>
    <ligand>
        <name>ATP</name>
        <dbReference type="ChEBI" id="CHEBI:30616"/>
    </ligand>
</feature>
<feature type="binding site" evidence="2">
    <location>
        <begin position="125"/>
        <end position="126"/>
    </location>
    <ligand>
        <name>ATP</name>
        <dbReference type="ChEBI" id="CHEBI:30616"/>
    </ligand>
</feature>
<dbReference type="SUPFAM" id="SSF55326">
    <property type="entry name" value="PurM N-terminal domain-like"/>
    <property type="match status" value="1"/>
</dbReference>
<keyword evidence="2" id="KW-0067">ATP-binding</keyword>
<keyword evidence="1 2" id="KW-0784">Thiamine biosynthesis</keyword>
<feature type="binding site" evidence="2">
    <location>
        <position position="79"/>
    </location>
    <ligand>
        <name>Mg(2+)</name>
        <dbReference type="ChEBI" id="CHEBI:18420"/>
        <label>4</label>
    </ligand>
</feature>
<comment type="catalytic activity">
    <reaction evidence="2">
        <text>thiamine phosphate + ATP = thiamine diphosphate + ADP</text>
        <dbReference type="Rhea" id="RHEA:15913"/>
        <dbReference type="ChEBI" id="CHEBI:30616"/>
        <dbReference type="ChEBI" id="CHEBI:37575"/>
        <dbReference type="ChEBI" id="CHEBI:58937"/>
        <dbReference type="ChEBI" id="CHEBI:456216"/>
        <dbReference type="EC" id="2.7.4.16"/>
    </reaction>
</comment>
<feature type="binding site" evidence="2">
    <location>
        <position position="34"/>
    </location>
    <ligand>
        <name>Mg(2+)</name>
        <dbReference type="ChEBI" id="CHEBI:18420"/>
        <label>4</label>
    </ligand>
</feature>
<evidence type="ECO:0000256" key="2">
    <source>
        <dbReference type="HAMAP-Rule" id="MF_02128"/>
    </source>
</evidence>
<comment type="function">
    <text evidence="2">Catalyzes the ATP-dependent phosphorylation of thiamine-monophosphate (TMP) to form thiamine-pyrophosphate (TPP), the active form of vitamin B1.</text>
</comment>
<feature type="binding site" evidence="2">
    <location>
        <position position="51"/>
    </location>
    <ligand>
        <name>Mg(2+)</name>
        <dbReference type="ChEBI" id="CHEBI:18420"/>
        <label>2</label>
    </ligand>
</feature>
<feature type="binding site" evidence="2">
    <location>
        <position position="213"/>
    </location>
    <ligand>
        <name>Mg(2+)</name>
        <dbReference type="ChEBI" id="CHEBI:18420"/>
        <label>5</label>
    </ligand>
</feature>
<dbReference type="EMBL" id="JALKII010000003">
    <property type="protein sequence ID" value="MCK0537462.1"/>
    <property type="molecule type" value="Genomic_DNA"/>
</dbReference>
<feature type="binding site" evidence="2">
    <location>
        <position position="51"/>
    </location>
    <ligand>
        <name>Mg(2+)</name>
        <dbReference type="ChEBI" id="CHEBI:18420"/>
        <label>1</label>
    </ligand>
</feature>
<comment type="caution">
    <text evidence="4">The sequence shown here is derived from an EMBL/GenBank/DDBJ whole genome shotgun (WGS) entry which is preliminary data.</text>
</comment>
<dbReference type="NCBIfam" id="TIGR01379">
    <property type="entry name" value="thiL"/>
    <property type="match status" value="1"/>
</dbReference>
<dbReference type="InterPro" id="IPR036921">
    <property type="entry name" value="PurM-like_N_sf"/>
</dbReference>
<dbReference type="Gene3D" id="3.90.650.10">
    <property type="entry name" value="PurM-like C-terminal domain"/>
    <property type="match status" value="1"/>
</dbReference>
<feature type="domain" description="PurM-like N-terminal" evidence="3">
    <location>
        <begin position="32"/>
        <end position="142"/>
    </location>
</feature>
<accession>A0ABT0E762</accession>
<feature type="binding site" evidence="2">
    <location>
        <position position="79"/>
    </location>
    <ligand>
        <name>Mg(2+)</name>
        <dbReference type="ChEBI" id="CHEBI:18420"/>
        <label>2</label>
    </ligand>
</feature>
<dbReference type="GO" id="GO:0009030">
    <property type="term" value="F:thiamine-phosphate kinase activity"/>
    <property type="evidence" value="ECO:0007669"/>
    <property type="project" value="UniProtKB-EC"/>
</dbReference>
<organism evidence="4 5">
    <name type="scientific">Alcanivorax quisquiliarum</name>
    <dbReference type="NCBI Taxonomy" id="2933565"/>
    <lineage>
        <taxon>Bacteria</taxon>
        <taxon>Pseudomonadati</taxon>
        <taxon>Pseudomonadota</taxon>
        <taxon>Gammaproteobacteria</taxon>
        <taxon>Oceanospirillales</taxon>
        <taxon>Alcanivoracaceae</taxon>
        <taxon>Alcanivorax</taxon>
    </lineage>
</organism>
<gene>
    <name evidence="2 4" type="primary">thiL</name>
    <name evidence="4" type="ORF">MU846_07030</name>
</gene>
<keyword evidence="2 4" id="KW-0808">Transferase</keyword>
<protein>
    <recommendedName>
        <fullName evidence="2">Thiamine-monophosphate kinase</fullName>
        <shortName evidence="2">TMP kinase</shortName>
        <shortName evidence="2">Thiamine-phosphate kinase</shortName>
        <ecNumber evidence="2">2.7.4.16</ecNumber>
    </recommendedName>
</protein>
<feature type="binding site" evidence="2">
    <location>
        <position position="126"/>
    </location>
    <ligand>
        <name>Mg(2+)</name>
        <dbReference type="ChEBI" id="CHEBI:18420"/>
        <label>1</label>
    </ligand>
</feature>
<keyword evidence="5" id="KW-1185">Reference proteome</keyword>
<evidence type="ECO:0000259" key="3">
    <source>
        <dbReference type="Pfam" id="PF00586"/>
    </source>
</evidence>
<feature type="binding site" evidence="2">
    <location>
        <position position="49"/>
    </location>
    <ligand>
        <name>Mg(2+)</name>
        <dbReference type="ChEBI" id="CHEBI:18420"/>
        <label>4</label>
    </ligand>
</feature>
<comment type="miscellaneous">
    <text evidence="2">Reaction mechanism of ThiL seems to utilize a direct, inline transfer of the gamma-phosphate of ATP to TMP rather than a phosphorylated enzyme intermediate.</text>
</comment>
<feature type="binding site" evidence="2">
    <location>
        <position position="58"/>
    </location>
    <ligand>
        <name>substrate</name>
    </ligand>
</feature>
<feature type="binding site" evidence="2">
    <location>
        <position position="79"/>
    </location>
    <ligand>
        <name>Mg(2+)</name>
        <dbReference type="ChEBI" id="CHEBI:18420"/>
        <label>3</label>
    </ligand>
</feature>
<dbReference type="Proteomes" id="UP001165524">
    <property type="component" value="Unassembled WGS sequence"/>
</dbReference>
<dbReference type="SUPFAM" id="SSF56042">
    <property type="entry name" value="PurM C-terminal domain-like"/>
    <property type="match status" value="1"/>
</dbReference>
<dbReference type="Gene3D" id="3.30.1330.10">
    <property type="entry name" value="PurM-like, N-terminal domain"/>
    <property type="match status" value="1"/>
</dbReference>
<comment type="caution">
    <text evidence="2">Lacks conserved residue(s) required for the propagation of feature annotation.</text>
</comment>
<dbReference type="InterPro" id="IPR016188">
    <property type="entry name" value="PurM-like_N"/>
</dbReference>
<dbReference type="PIRSF" id="PIRSF005303">
    <property type="entry name" value="Thiam_monoph_kin"/>
    <property type="match status" value="1"/>
</dbReference>
<proteinExistence type="inferred from homology"/>
<comment type="pathway">
    <text evidence="2">Cofactor biosynthesis; thiamine diphosphate biosynthesis; thiamine diphosphate from thiamine phosphate: step 1/1.</text>
</comment>
<dbReference type="PANTHER" id="PTHR30270:SF0">
    <property type="entry name" value="THIAMINE-MONOPHOSPHATE KINASE"/>
    <property type="match status" value="1"/>
</dbReference>
<dbReference type="RefSeq" id="WP_246950968.1">
    <property type="nucleotide sequence ID" value="NZ_JALKII010000003.1"/>
</dbReference>
<dbReference type="EC" id="2.7.4.16" evidence="2"/>
<dbReference type="InterPro" id="IPR036676">
    <property type="entry name" value="PurM-like_C_sf"/>
</dbReference>
<feature type="binding site" evidence="2">
    <location>
        <position position="34"/>
    </location>
    <ligand>
        <name>Mg(2+)</name>
        <dbReference type="ChEBI" id="CHEBI:18420"/>
        <label>3</label>
    </ligand>
</feature>
<feature type="binding site" evidence="2">
    <location>
        <position position="264"/>
    </location>
    <ligand>
        <name>substrate</name>
    </ligand>
</feature>
<keyword evidence="2 4" id="KW-0418">Kinase</keyword>
<dbReference type="CDD" id="cd02194">
    <property type="entry name" value="ThiL"/>
    <property type="match status" value="1"/>
</dbReference>
<keyword evidence="2" id="KW-0547">Nucleotide-binding</keyword>
<dbReference type="Pfam" id="PF00586">
    <property type="entry name" value="AIRS"/>
    <property type="match status" value="1"/>
</dbReference>
<evidence type="ECO:0000313" key="5">
    <source>
        <dbReference type="Proteomes" id="UP001165524"/>
    </source>
</evidence>
<feature type="binding site" evidence="2">
    <location>
        <position position="212"/>
    </location>
    <ligand>
        <name>ATP</name>
        <dbReference type="ChEBI" id="CHEBI:30616"/>
    </ligand>
</feature>
<name>A0ABT0E762_9GAMM</name>
<dbReference type="InterPro" id="IPR006283">
    <property type="entry name" value="ThiL-like"/>
</dbReference>
<keyword evidence="2" id="KW-0460">Magnesium</keyword>
<comment type="similarity">
    <text evidence="2">Belongs to the thiamine-monophosphate kinase family.</text>
</comment>
<reference evidence="4" key="1">
    <citation type="submission" date="2022-04" db="EMBL/GenBank/DDBJ databases">
        <title>Alcanivorax sp. CY1518 draft genome sequence.</title>
        <authorList>
            <person name="Zhao G."/>
            <person name="An M."/>
        </authorList>
    </citation>
    <scope>NUCLEOTIDE SEQUENCE</scope>
    <source>
        <strain evidence="4">CY1518</strain>
    </source>
</reference>
<evidence type="ECO:0000256" key="1">
    <source>
        <dbReference type="ARBA" id="ARBA00022977"/>
    </source>
</evidence>
<feature type="binding site" evidence="2">
    <location>
        <position position="311"/>
    </location>
    <ligand>
        <name>substrate</name>
    </ligand>
</feature>
<keyword evidence="4" id="KW-0436">Ligase</keyword>
<dbReference type="PANTHER" id="PTHR30270">
    <property type="entry name" value="THIAMINE-MONOPHOSPHATE KINASE"/>
    <property type="match status" value="1"/>
</dbReference>
<dbReference type="GO" id="GO:0016874">
    <property type="term" value="F:ligase activity"/>
    <property type="evidence" value="ECO:0007669"/>
    <property type="project" value="UniProtKB-KW"/>
</dbReference>
<feature type="binding site" evidence="2">
    <location>
        <position position="210"/>
    </location>
    <ligand>
        <name>Mg(2+)</name>
        <dbReference type="ChEBI" id="CHEBI:18420"/>
        <label>3</label>
    </ligand>
</feature>